<dbReference type="SUPFAM" id="SSF55904">
    <property type="entry name" value="Ornithine decarboxylase C-terminal domain"/>
    <property type="match status" value="1"/>
</dbReference>
<evidence type="ECO:0000256" key="1">
    <source>
        <dbReference type="ARBA" id="ARBA00001933"/>
    </source>
</evidence>
<comment type="caution">
    <text evidence="8">The sequence shown here is derived from an EMBL/GenBank/DDBJ whole genome shotgun (WGS) entry which is preliminary data.</text>
</comment>
<dbReference type="Pfam" id="PF03711">
    <property type="entry name" value="OKR_DC_1_C"/>
    <property type="match status" value="1"/>
</dbReference>
<dbReference type="InterPro" id="IPR000310">
    <property type="entry name" value="Orn/Lys/Arg_deCO2ase_major_dom"/>
</dbReference>
<dbReference type="GO" id="GO:0008483">
    <property type="term" value="F:transaminase activity"/>
    <property type="evidence" value="ECO:0007669"/>
    <property type="project" value="UniProtKB-KW"/>
</dbReference>
<feature type="region of interest" description="Disordered" evidence="6">
    <location>
        <begin position="394"/>
        <end position="413"/>
    </location>
</feature>
<keyword evidence="3" id="KW-0210">Decarboxylase</keyword>
<dbReference type="InterPro" id="IPR052357">
    <property type="entry name" value="Orn_Lys_Arg_decarboxylase-I"/>
</dbReference>
<comment type="similarity">
    <text evidence="2">Belongs to the Orn/Lys/Arg decarboxylase class-I family.</text>
</comment>
<dbReference type="InterPro" id="IPR015424">
    <property type="entry name" value="PyrdxlP-dep_Trfase"/>
</dbReference>
<proteinExistence type="inferred from homology"/>
<evidence type="ECO:0000313" key="8">
    <source>
        <dbReference type="EMBL" id="HEL65149.1"/>
    </source>
</evidence>
<name>A0A7C2E1R8_9THEO</name>
<dbReference type="PANTHER" id="PTHR43277:SF4">
    <property type="entry name" value="ARGININE DECARBOXYLASE"/>
    <property type="match status" value="1"/>
</dbReference>
<evidence type="ECO:0000256" key="4">
    <source>
        <dbReference type="ARBA" id="ARBA00022898"/>
    </source>
</evidence>
<dbReference type="Gene3D" id="3.90.100.10">
    <property type="entry name" value="Orn/Lys/Arg decarboxylase, C-terminal domain"/>
    <property type="match status" value="1"/>
</dbReference>
<feature type="domain" description="Orn/Lys/Arg decarboxylases family 1 pyridoxal-P attachment site" evidence="7">
    <location>
        <begin position="234"/>
        <end position="248"/>
    </location>
</feature>
<sequence length="490" mass="51840">MGKVAKGGVPLYLMRRTRCPLVEALRRYAGKGLVPFHTPGHLQGRAAPPVLRRWWGRAVFTADLTEVPGLDDLHAPSGVIRRAEELAAELAGAAHTFFLVNGSTAGIQAVLLSAAGQGEKVILPRTVHRAVVAALVLGGAEPVFLPVHRLEDFAIPLPSPAAAYRDALVQHREARALFAVYPDYYGIAVDLEAVAAVAHSRNLPLIVDAAHGVLFGRHPGMPPGAVGCGADAAVESVHKRAGALTQAAWLHLQGDRLSPVRVQGALQLLTTSSPSYLLLASLDAARQQLAASGALLCRRMIELAAYARAELARFPEVRLLSVPEGYRLDPTRLVLNFKGVGVSGFAAAKVMRRYGVVAEMADFVNVVLLLHPGHRVRDMKALVRAVGAVLAQHPTSPGERMTPPPFPGAPPRRLSPREAWLAPARSVPLPQAVGCVSAEMVAPAPPGVPVLLPGEEVTGEVVAYLRAVSAAGVSVHGAQDPKLKTLCVVR</sequence>
<gene>
    <name evidence="8" type="ORF">ENQ34_00495</name>
</gene>
<dbReference type="Pfam" id="PF01276">
    <property type="entry name" value="OKR_DC_1"/>
    <property type="match status" value="1"/>
</dbReference>
<dbReference type="PROSITE" id="PS00703">
    <property type="entry name" value="OKR_DC_1"/>
    <property type="match status" value="1"/>
</dbReference>
<evidence type="ECO:0000256" key="5">
    <source>
        <dbReference type="ARBA" id="ARBA00023239"/>
    </source>
</evidence>
<evidence type="ECO:0000259" key="7">
    <source>
        <dbReference type="PROSITE" id="PS00703"/>
    </source>
</evidence>
<evidence type="ECO:0000256" key="6">
    <source>
        <dbReference type="SAM" id="MobiDB-lite"/>
    </source>
</evidence>
<keyword evidence="8" id="KW-0032">Aminotransferase</keyword>
<comment type="cofactor">
    <cofactor evidence="1">
        <name>pyridoxal 5'-phosphate</name>
        <dbReference type="ChEBI" id="CHEBI:597326"/>
    </cofactor>
</comment>
<dbReference type="PANTHER" id="PTHR43277">
    <property type="entry name" value="ARGININE DECARBOXYLASE"/>
    <property type="match status" value="1"/>
</dbReference>
<keyword evidence="5" id="KW-0456">Lyase</keyword>
<keyword evidence="8" id="KW-0808">Transferase</keyword>
<dbReference type="AlphaFoldDB" id="A0A7C2E1R8"/>
<protein>
    <submittedName>
        <fullName evidence="8">Aminotransferase class I/II-fold pyridoxal phosphate-dependent enzyme</fullName>
    </submittedName>
</protein>
<keyword evidence="4" id="KW-0663">Pyridoxal phosphate</keyword>
<dbReference type="InterPro" id="IPR015421">
    <property type="entry name" value="PyrdxlP-dep_Trfase_major"/>
</dbReference>
<evidence type="ECO:0000256" key="2">
    <source>
        <dbReference type="ARBA" id="ARBA00010671"/>
    </source>
</evidence>
<dbReference type="EMBL" id="DSMU01000031">
    <property type="protein sequence ID" value="HEL65149.1"/>
    <property type="molecule type" value="Genomic_DNA"/>
</dbReference>
<organism evidence="8">
    <name type="scientific">Ammonifex degensii</name>
    <dbReference type="NCBI Taxonomy" id="42838"/>
    <lineage>
        <taxon>Bacteria</taxon>
        <taxon>Bacillati</taxon>
        <taxon>Bacillota</taxon>
        <taxon>Clostridia</taxon>
        <taxon>Thermoanaerobacterales</taxon>
        <taxon>Thermoanaerobacteraceae</taxon>
        <taxon>Ammonifex</taxon>
    </lineage>
</organism>
<dbReference type="InterPro" id="IPR036633">
    <property type="entry name" value="Prn/Lys/Arg_de-COase_C_sf"/>
</dbReference>
<dbReference type="InterPro" id="IPR008286">
    <property type="entry name" value="Prn/Lys/Arg_de-COase_C"/>
</dbReference>
<dbReference type="GO" id="GO:0016831">
    <property type="term" value="F:carboxy-lyase activity"/>
    <property type="evidence" value="ECO:0007669"/>
    <property type="project" value="UniProtKB-KW"/>
</dbReference>
<accession>A0A7C2E1R8</accession>
<dbReference type="Gene3D" id="3.40.640.10">
    <property type="entry name" value="Type I PLP-dependent aspartate aminotransferase-like (Major domain)"/>
    <property type="match status" value="1"/>
</dbReference>
<reference evidence="8" key="1">
    <citation type="journal article" date="2020" name="mSystems">
        <title>Genome- and Community-Level Interaction Insights into Carbon Utilization and Element Cycling Functions of Hydrothermarchaeota in Hydrothermal Sediment.</title>
        <authorList>
            <person name="Zhou Z."/>
            <person name="Liu Y."/>
            <person name="Xu W."/>
            <person name="Pan J."/>
            <person name="Luo Z.H."/>
            <person name="Li M."/>
        </authorList>
    </citation>
    <scope>NUCLEOTIDE SEQUENCE [LARGE SCALE GENOMIC DNA]</scope>
    <source>
        <strain evidence="8">SpSt-300</strain>
    </source>
</reference>
<dbReference type="SUPFAM" id="SSF53383">
    <property type="entry name" value="PLP-dependent transferases"/>
    <property type="match status" value="1"/>
</dbReference>
<evidence type="ECO:0000256" key="3">
    <source>
        <dbReference type="ARBA" id="ARBA00022793"/>
    </source>
</evidence>